<evidence type="ECO:0000313" key="4">
    <source>
        <dbReference type="Proteomes" id="UP000039865"/>
    </source>
</evidence>
<dbReference type="InterPro" id="IPR036423">
    <property type="entry name" value="SOD-like_Cu/Zn_dom_sf"/>
</dbReference>
<dbReference type="InParanoid" id="A0A078B8U9"/>
<dbReference type="SMR" id="A0A078B8U9"/>
<feature type="signal peptide" evidence="1">
    <location>
        <begin position="1"/>
        <end position="19"/>
    </location>
</feature>
<dbReference type="PANTHER" id="PTHR10003">
    <property type="entry name" value="SUPEROXIDE DISMUTASE CU-ZN -RELATED"/>
    <property type="match status" value="1"/>
</dbReference>
<dbReference type="PROSITE" id="PS00087">
    <property type="entry name" value="SOD_CU_ZN_1"/>
    <property type="match status" value="1"/>
</dbReference>
<organism evidence="3 4">
    <name type="scientific">Stylonychia lemnae</name>
    <name type="common">Ciliate</name>
    <dbReference type="NCBI Taxonomy" id="5949"/>
    <lineage>
        <taxon>Eukaryota</taxon>
        <taxon>Sar</taxon>
        <taxon>Alveolata</taxon>
        <taxon>Ciliophora</taxon>
        <taxon>Intramacronucleata</taxon>
        <taxon>Spirotrichea</taxon>
        <taxon>Stichotrichia</taxon>
        <taxon>Sporadotrichida</taxon>
        <taxon>Oxytrichidae</taxon>
        <taxon>Stylonychinae</taxon>
        <taxon>Stylonychia</taxon>
    </lineage>
</organism>
<dbReference type="EMBL" id="CCKQ01018029">
    <property type="protein sequence ID" value="CDW89968.1"/>
    <property type="molecule type" value="Genomic_DNA"/>
</dbReference>
<dbReference type="GO" id="GO:0005507">
    <property type="term" value="F:copper ion binding"/>
    <property type="evidence" value="ECO:0007669"/>
    <property type="project" value="InterPro"/>
</dbReference>
<evidence type="ECO:0000313" key="3">
    <source>
        <dbReference type="EMBL" id="CDW89968.1"/>
    </source>
</evidence>
<accession>A0A078B8U9</accession>
<reference evidence="3 4" key="1">
    <citation type="submission" date="2014-06" db="EMBL/GenBank/DDBJ databases">
        <authorList>
            <person name="Swart Estienne"/>
        </authorList>
    </citation>
    <scope>NUCLEOTIDE SEQUENCE [LARGE SCALE GENOMIC DNA]</scope>
    <source>
        <strain evidence="3 4">130c</strain>
    </source>
</reference>
<dbReference type="InterPro" id="IPR001424">
    <property type="entry name" value="SOD_Cu_Zn_dom"/>
</dbReference>
<dbReference type="Proteomes" id="UP000039865">
    <property type="component" value="Unassembled WGS sequence"/>
</dbReference>
<dbReference type="SUPFAM" id="SSF49329">
    <property type="entry name" value="Cu,Zn superoxide dismutase-like"/>
    <property type="match status" value="1"/>
</dbReference>
<dbReference type="Pfam" id="PF00080">
    <property type="entry name" value="Sod_Cu"/>
    <property type="match status" value="1"/>
</dbReference>
<dbReference type="AlphaFoldDB" id="A0A078B8U9"/>
<proteinExistence type="predicted"/>
<feature type="domain" description="Superoxide dismutase copper/zinc binding" evidence="2">
    <location>
        <begin position="68"/>
        <end position="202"/>
    </location>
</feature>
<dbReference type="PRINTS" id="PR00068">
    <property type="entry name" value="CUZNDISMTASE"/>
</dbReference>
<dbReference type="OrthoDB" id="427596at2759"/>
<gene>
    <name evidence="3" type="primary">Contig16637.g17722</name>
    <name evidence="3" type="ORF">STYLEM_19108</name>
</gene>
<dbReference type="Gene3D" id="2.60.40.200">
    <property type="entry name" value="Superoxide dismutase, copper/zinc binding domain"/>
    <property type="match status" value="1"/>
</dbReference>
<evidence type="ECO:0000256" key="1">
    <source>
        <dbReference type="SAM" id="SignalP"/>
    </source>
</evidence>
<keyword evidence="4" id="KW-1185">Reference proteome</keyword>
<feature type="chain" id="PRO_5001729942" evidence="1">
    <location>
        <begin position="20"/>
        <end position="209"/>
    </location>
</feature>
<evidence type="ECO:0000259" key="2">
    <source>
        <dbReference type="Pfam" id="PF00080"/>
    </source>
</evidence>
<sequence length="209" mass="22073">MLRYLVIGSIISVLGLVQCHSHYNDEISHQNLISSTVQSAQSGHSDVAQLPAYAVCHMQSHSNQYVTKGTVRFTQKHLVGVEISGTIEGLTPNSEHAFHIHELGDLTDGCTSLASHYNPFGESHGGPDSCHRHIGDLGNLKADAKGVANFNFTDLKISVVGPLTILGRSCVVHLFADDLGHGGTEDSLKTGSAGPRIGCGVVGRANALA</sequence>
<dbReference type="GO" id="GO:0006801">
    <property type="term" value="P:superoxide metabolic process"/>
    <property type="evidence" value="ECO:0007669"/>
    <property type="project" value="InterPro"/>
</dbReference>
<protein>
    <submittedName>
        <fullName evidence="3">Superoxide dismutase (Cu-zn)</fullName>
    </submittedName>
</protein>
<dbReference type="InterPro" id="IPR018152">
    <property type="entry name" value="SOD_Cu/Zn_BS"/>
</dbReference>
<keyword evidence="1" id="KW-0732">Signal</keyword>
<dbReference type="InterPro" id="IPR024134">
    <property type="entry name" value="SOD_Cu/Zn_/chaperone"/>
</dbReference>
<name>A0A078B8U9_STYLE</name>
<dbReference type="CDD" id="cd00305">
    <property type="entry name" value="Cu-Zn_Superoxide_Dismutase"/>
    <property type="match status" value="1"/>
</dbReference>
<dbReference type="OMA" id="HSHYNDE"/>